<evidence type="ECO:0000313" key="2">
    <source>
        <dbReference type="EMBL" id="MBW0489057.1"/>
    </source>
</evidence>
<keyword evidence="3" id="KW-1185">Reference proteome</keyword>
<sequence length="164" mass="19023">MIKTLECRSEKANQFFCRVDEEIEKSDNAQKKRCQQCQRHIPGKGLASISKYIPKGLPINFYDPKWFDSSTAGQKRSSNAFKIAFLPDASKSLLGNQYKDEQLSDKWFTDKYWEKAIETYNITHELANDENLDVSATEESDDLEYLEEEYLGEESKDDEVGNKR</sequence>
<dbReference type="AlphaFoldDB" id="A0A9Q3H2X3"/>
<dbReference type="EMBL" id="AVOT02009908">
    <property type="protein sequence ID" value="MBW0489057.1"/>
    <property type="molecule type" value="Genomic_DNA"/>
</dbReference>
<proteinExistence type="predicted"/>
<feature type="region of interest" description="Disordered" evidence="1">
    <location>
        <begin position="131"/>
        <end position="164"/>
    </location>
</feature>
<reference evidence="2" key="1">
    <citation type="submission" date="2021-03" db="EMBL/GenBank/DDBJ databases">
        <title>Draft genome sequence of rust myrtle Austropuccinia psidii MF-1, a brazilian biotype.</title>
        <authorList>
            <person name="Quecine M.C."/>
            <person name="Pachon D.M.R."/>
            <person name="Bonatelli M.L."/>
            <person name="Correr F.H."/>
            <person name="Franceschini L.M."/>
            <person name="Leite T.F."/>
            <person name="Margarido G.R.A."/>
            <person name="Almeida C.A."/>
            <person name="Ferrarezi J.A."/>
            <person name="Labate C.A."/>
        </authorList>
    </citation>
    <scope>NUCLEOTIDE SEQUENCE</scope>
    <source>
        <strain evidence="2">MF-1</strain>
    </source>
</reference>
<name>A0A9Q3H2X3_9BASI</name>
<evidence type="ECO:0000313" key="3">
    <source>
        <dbReference type="Proteomes" id="UP000765509"/>
    </source>
</evidence>
<evidence type="ECO:0000256" key="1">
    <source>
        <dbReference type="SAM" id="MobiDB-lite"/>
    </source>
</evidence>
<dbReference type="Proteomes" id="UP000765509">
    <property type="component" value="Unassembled WGS sequence"/>
</dbReference>
<feature type="compositionally biased region" description="Acidic residues" evidence="1">
    <location>
        <begin position="131"/>
        <end position="157"/>
    </location>
</feature>
<accession>A0A9Q3H2X3</accession>
<comment type="caution">
    <text evidence="2">The sequence shown here is derived from an EMBL/GenBank/DDBJ whole genome shotgun (WGS) entry which is preliminary data.</text>
</comment>
<protein>
    <submittedName>
        <fullName evidence="2">Uncharacterized protein</fullName>
    </submittedName>
</protein>
<organism evidence="2 3">
    <name type="scientific">Austropuccinia psidii MF-1</name>
    <dbReference type="NCBI Taxonomy" id="1389203"/>
    <lineage>
        <taxon>Eukaryota</taxon>
        <taxon>Fungi</taxon>
        <taxon>Dikarya</taxon>
        <taxon>Basidiomycota</taxon>
        <taxon>Pucciniomycotina</taxon>
        <taxon>Pucciniomycetes</taxon>
        <taxon>Pucciniales</taxon>
        <taxon>Sphaerophragmiaceae</taxon>
        <taxon>Austropuccinia</taxon>
    </lineage>
</organism>
<gene>
    <name evidence="2" type="ORF">O181_028772</name>
</gene>
<dbReference type="OrthoDB" id="2506837at2759"/>